<proteinExistence type="predicted"/>
<reference evidence="1" key="1">
    <citation type="journal article" date="2014" name="Int. J. Syst. Evol. Microbiol.">
        <title>Complete genome sequence of Corynebacterium casei LMG S-19264T (=DSM 44701T), isolated from a smear-ripened cheese.</title>
        <authorList>
            <consortium name="US DOE Joint Genome Institute (JGI-PGF)"/>
            <person name="Walter F."/>
            <person name="Albersmeier A."/>
            <person name="Kalinowski J."/>
            <person name="Ruckert C."/>
        </authorList>
    </citation>
    <scope>NUCLEOTIDE SEQUENCE</scope>
    <source>
        <strain evidence="1">JCM 14359</strain>
    </source>
</reference>
<comment type="caution">
    <text evidence="1">The sequence shown here is derived from an EMBL/GenBank/DDBJ whole genome shotgun (WGS) entry which is preliminary data.</text>
</comment>
<keyword evidence="2" id="KW-1185">Reference proteome</keyword>
<gene>
    <name evidence="1" type="ORF">GCM10008995_15040</name>
</gene>
<accession>A0A830ENI6</accession>
<dbReference type="EMBL" id="BMOC01000008">
    <property type="protein sequence ID" value="GGJ06141.1"/>
    <property type="molecule type" value="Genomic_DNA"/>
</dbReference>
<dbReference type="AlphaFoldDB" id="A0A830ENI6"/>
<dbReference type="Proteomes" id="UP000653099">
    <property type="component" value="Unassembled WGS sequence"/>
</dbReference>
<evidence type="ECO:0000313" key="1">
    <source>
        <dbReference type="EMBL" id="GGJ06141.1"/>
    </source>
</evidence>
<reference evidence="1" key="2">
    <citation type="submission" date="2020-09" db="EMBL/GenBank/DDBJ databases">
        <authorList>
            <person name="Sun Q."/>
            <person name="Ohkuma M."/>
        </authorList>
    </citation>
    <scope>NUCLEOTIDE SEQUENCE</scope>
    <source>
        <strain evidence="1">JCM 14359</strain>
    </source>
</reference>
<evidence type="ECO:0000313" key="2">
    <source>
        <dbReference type="Proteomes" id="UP000653099"/>
    </source>
</evidence>
<organism evidence="1 2">
    <name type="scientific">Halobellus salinus</name>
    <dbReference type="NCBI Taxonomy" id="931585"/>
    <lineage>
        <taxon>Archaea</taxon>
        <taxon>Methanobacteriati</taxon>
        <taxon>Methanobacteriota</taxon>
        <taxon>Stenosarchaea group</taxon>
        <taxon>Halobacteria</taxon>
        <taxon>Halobacteriales</taxon>
        <taxon>Haloferacaceae</taxon>
        <taxon>Halobellus</taxon>
    </lineage>
</organism>
<name>A0A830ENI6_9EURY</name>
<protein>
    <submittedName>
        <fullName evidence="1">Uncharacterized protein</fullName>
    </submittedName>
</protein>
<sequence>MIFYIPSTVGKVMSNEWREGYELISTAKIRTVLEGKKPDGVLTEKIRYRTIDRDTGKEYISESRVQALAVGILIENYGIDPEEHNSDCIPIEIVTDSNPAIVAYLLGALGYSRRDVCQILDISNQTVAKYIARMRR</sequence>